<proteinExistence type="inferred from homology"/>
<dbReference type="GO" id="GO:0016151">
    <property type="term" value="F:nickel cation binding"/>
    <property type="evidence" value="ECO:0007669"/>
    <property type="project" value="UniProtKB-UniRule"/>
</dbReference>
<dbReference type="InterPro" id="IPR036118">
    <property type="entry name" value="UreE_N_sf"/>
</dbReference>
<dbReference type="GO" id="GO:0006457">
    <property type="term" value="P:protein folding"/>
    <property type="evidence" value="ECO:0007669"/>
    <property type="project" value="InterPro"/>
</dbReference>
<evidence type="ECO:0000256" key="3">
    <source>
        <dbReference type="ARBA" id="ARBA00022596"/>
    </source>
</evidence>
<evidence type="ECO:0000256" key="1">
    <source>
        <dbReference type="ARBA" id="ARBA00004496"/>
    </source>
</evidence>
<gene>
    <name evidence="8" type="primary">ureE1</name>
    <name evidence="5" type="synonym">ureE</name>
    <name evidence="8" type="ORF">PEV8663_00779</name>
</gene>
<name>A0A238K0C3_9RHOB</name>
<dbReference type="SUPFAM" id="SSF69287">
    <property type="entry name" value="Urease metallochaperone UreE, N-terminal domain"/>
    <property type="match status" value="1"/>
</dbReference>
<keyword evidence="4 5" id="KW-0143">Chaperone</keyword>
<dbReference type="CDD" id="cd00571">
    <property type="entry name" value="UreE"/>
    <property type="match status" value="1"/>
</dbReference>
<dbReference type="InterPro" id="IPR012406">
    <property type="entry name" value="UreE"/>
</dbReference>
<evidence type="ECO:0000256" key="4">
    <source>
        <dbReference type="ARBA" id="ARBA00023186"/>
    </source>
</evidence>
<protein>
    <recommendedName>
        <fullName evidence="5">Urease accessory protein UreE</fullName>
    </recommendedName>
</protein>
<dbReference type="Gene3D" id="2.60.260.20">
    <property type="entry name" value="Urease metallochaperone UreE, N-terminal domain"/>
    <property type="match status" value="1"/>
</dbReference>
<dbReference type="EMBL" id="FXYH01000002">
    <property type="protein sequence ID" value="SMX36349.1"/>
    <property type="molecule type" value="Genomic_DNA"/>
</dbReference>
<dbReference type="RefSeq" id="WP_097803307.1">
    <property type="nucleotide sequence ID" value="NZ_FXYH01000002.1"/>
</dbReference>
<keyword evidence="3 5" id="KW-0533">Nickel</keyword>
<comment type="similarity">
    <text evidence="5">Belongs to the UreE family.</text>
</comment>
<keyword evidence="2 5" id="KW-0963">Cytoplasm</keyword>
<dbReference type="InterPro" id="IPR004029">
    <property type="entry name" value="UreE_N"/>
</dbReference>
<dbReference type="AlphaFoldDB" id="A0A238K0C3"/>
<reference evidence="8 9" key="1">
    <citation type="submission" date="2017-05" db="EMBL/GenBank/DDBJ databases">
        <authorList>
            <person name="Song R."/>
            <person name="Chenine A.L."/>
            <person name="Ruprecht R.M."/>
        </authorList>
    </citation>
    <scope>NUCLEOTIDE SEQUENCE [LARGE SCALE GENOMIC DNA]</scope>
    <source>
        <strain evidence="8 9">CECT 8663</strain>
    </source>
</reference>
<evidence type="ECO:0000259" key="7">
    <source>
        <dbReference type="SMART" id="SM00988"/>
    </source>
</evidence>
<dbReference type="GO" id="GO:0019627">
    <property type="term" value="P:urea metabolic process"/>
    <property type="evidence" value="ECO:0007669"/>
    <property type="project" value="InterPro"/>
</dbReference>
<evidence type="ECO:0000256" key="2">
    <source>
        <dbReference type="ARBA" id="ARBA00022490"/>
    </source>
</evidence>
<dbReference type="GO" id="GO:0005737">
    <property type="term" value="C:cytoplasm"/>
    <property type="evidence" value="ECO:0007669"/>
    <property type="project" value="UniProtKB-SubCell"/>
</dbReference>
<dbReference type="GO" id="GO:0051082">
    <property type="term" value="F:unfolded protein binding"/>
    <property type="evidence" value="ECO:0007669"/>
    <property type="project" value="UniProtKB-UniRule"/>
</dbReference>
<dbReference type="Proteomes" id="UP000220836">
    <property type="component" value="Unassembled WGS sequence"/>
</dbReference>
<accession>A0A238K0C3</accession>
<evidence type="ECO:0000313" key="8">
    <source>
        <dbReference type="EMBL" id="SMX36349.1"/>
    </source>
</evidence>
<evidence type="ECO:0000256" key="5">
    <source>
        <dbReference type="HAMAP-Rule" id="MF_00822"/>
    </source>
</evidence>
<dbReference type="GO" id="GO:0065003">
    <property type="term" value="P:protein-containing complex assembly"/>
    <property type="evidence" value="ECO:0007669"/>
    <property type="project" value="InterPro"/>
</dbReference>
<dbReference type="Gene3D" id="3.30.70.790">
    <property type="entry name" value="UreE, C-terminal domain"/>
    <property type="match status" value="1"/>
</dbReference>
<keyword evidence="9" id="KW-1185">Reference proteome</keyword>
<feature type="region of interest" description="Disordered" evidence="6">
    <location>
        <begin position="136"/>
        <end position="180"/>
    </location>
</feature>
<sequence length="180" mass="19736">MNVDTLPVAQVLLRKGTWSGATQTVTLDYDARFLRRKKLTCDGGLGFVVDLEKTMSLDAGDALQLGDGLLVEVRAAAQDVLEVKGNLARLAWHIGNRHTPCQVEEDRLLIQRDPVIRHMLAHLGATVVEAVEPFTPEGGAYGHGRTHSHDHGNSAHDHSGDHDHDHTHDHHSHAGHDHAH</sequence>
<feature type="compositionally biased region" description="Basic and acidic residues" evidence="6">
    <location>
        <begin position="147"/>
        <end position="180"/>
    </location>
</feature>
<evidence type="ECO:0000256" key="6">
    <source>
        <dbReference type="SAM" id="MobiDB-lite"/>
    </source>
</evidence>
<dbReference type="OrthoDB" id="9802215at2"/>
<dbReference type="SMART" id="SM00988">
    <property type="entry name" value="UreE_N"/>
    <property type="match status" value="1"/>
</dbReference>
<comment type="subcellular location">
    <subcellularLocation>
        <location evidence="1 5">Cytoplasm</location>
    </subcellularLocation>
</comment>
<organism evidence="8 9">
    <name type="scientific">Pelagimonas varians</name>
    <dbReference type="NCBI Taxonomy" id="696760"/>
    <lineage>
        <taxon>Bacteria</taxon>
        <taxon>Pseudomonadati</taxon>
        <taxon>Pseudomonadota</taxon>
        <taxon>Alphaproteobacteria</taxon>
        <taxon>Rhodobacterales</taxon>
        <taxon>Roseobacteraceae</taxon>
        <taxon>Pelagimonas</taxon>
    </lineage>
</organism>
<dbReference type="Pfam" id="PF02814">
    <property type="entry name" value="UreE_N"/>
    <property type="match status" value="1"/>
</dbReference>
<dbReference type="Pfam" id="PF05194">
    <property type="entry name" value="UreE_C"/>
    <property type="match status" value="1"/>
</dbReference>
<comment type="function">
    <text evidence="5">Involved in urease metallocenter assembly. Binds nickel. Probably functions as a nickel donor during metallocenter assembly.</text>
</comment>
<evidence type="ECO:0000313" key="9">
    <source>
        <dbReference type="Proteomes" id="UP000220836"/>
    </source>
</evidence>
<feature type="domain" description="UreE urease accessory N-terminal" evidence="7">
    <location>
        <begin position="8"/>
        <end position="71"/>
    </location>
</feature>
<dbReference type="HAMAP" id="MF_00822">
    <property type="entry name" value="UreE"/>
    <property type="match status" value="1"/>
</dbReference>
<dbReference type="InterPro" id="IPR007864">
    <property type="entry name" value="UreE_C_dom"/>
</dbReference>
<dbReference type="SUPFAM" id="SSF69737">
    <property type="entry name" value="Urease metallochaperone UreE, C-terminal domain"/>
    <property type="match status" value="1"/>
</dbReference>
<dbReference type="NCBIfam" id="NF009758">
    <property type="entry name" value="PRK13261.2-4"/>
    <property type="match status" value="1"/>
</dbReference>